<protein>
    <submittedName>
        <fullName evidence="2">Uncharacterized protein</fullName>
    </submittedName>
</protein>
<dbReference type="AlphaFoldDB" id="A0A5J4VWZ9"/>
<gene>
    <name evidence="2" type="ORF">EZS28_017318</name>
</gene>
<evidence type="ECO:0000256" key="1">
    <source>
        <dbReference type="SAM" id="SignalP"/>
    </source>
</evidence>
<proteinExistence type="predicted"/>
<evidence type="ECO:0000313" key="3">
    <source>
        <dbReference type="Proteomes" id="UP000324800"/>
    </source>
</evidence>
<feature type="non-terminal residue" evidence="2">
    <location>
        <position position="990"/>
    </location>
</feature>
<sequence length="990" mass="103887">MRAIYILVLLANFCFADIDYPVSTGSEFGAAFQSIQEQTDETDFTITVNANLIDENAVLTEIEFDYDDSKTIVIKSSGETLTVESKASIGPLISLSGTIHSLTIEDLNFDDTTGKGLISFSGYELILNNGIFSTAVTLPTNYLIQISSAQISIEQTEFSAPKALFITAGSIDIISGTFHQTEPSEDALIKTTESQVQIGGLESNPVFTGYNILDMSDNNVLSINSGSFTQTLDQSQTQGNAAVLPLIKTDGILVIIGTLEVSEIPVFEGQLILDVNQGISFTIYQGKFTATDNPDGALIIAKETEVEIGSDGRIPEFTSPQVLDITGGTLTIDSGIFKGDHPTDALIKASGAEVIIGSTYTPSFEAPYILNVIDGSGTGLKIIRGTFTGSSNANSILITTSDTAVQIGDASNNPEFNGVKILEVSNTDGLLPYKTLTITQGTFRLPADSEQTETQISTTNAIVLIGQSGLPIFTDPIKIHTVSGSLTIIQGQFTGSDTEQAIITTSGTTIRIGNTSMVPIFTAPRILDISGGTLNISRGIFTGPDDADTTMITTSDTGVYFENSGFDPEFNGIKILEVSNTAPVDIEPYKAVSIIKGIFKLPAGSIYSGIQIIITNAVTSIGVRLRLPQFNDLELLKVTGGSLNIVNCQIVGTTQTSAQSSIILSNSTVTYGDDLFSPEITNLDVIDIKGGSLTLLRGTISGNPSNGLQILISEQAFVNISYIILTISPPSAASPVLTNIDFIKCDDSILNIDLGQFTGISTKNSLIIASRATVIIGNNNYAPTLNAPKLFDITEGSLNIARGTYTSSALGPLIKATDADVTISYSGSILSGPNILDVSGGTLNIVNGQFAHTGTDITQAIIITSGTAVTIGDGGIPSLNAPRILDITGGTLNILNVSFTHTGADTTQAIIITTGTEVTIGDGGIPSFNAPKVFDISEGSLNIARGTYTSSALGPLIKATDAVVTINDSDSILSSRNILDVSGGTLNIVN</sequence>
<keyword evidence="1" id="KW-0732">Signal</keyword>
<accession>A0A5J4VWZ9</accession>
<name>A0A5J4VWZ9_9EUKA</name>
<reference evidence="2 3" key="1">
    <citation type="submission" date="2019-03" db="EMBL/GenBank/DDBJ databases">
        <title>Single cell metagenomics reveals metabolic interactions within the superorganism composed of flagellate Streblomastix strix and complex community of Bacteroidetes bacteria on its surface.</title>
        <authorList>
            <person name="Treitli S.C."/>
            <person name="Kolisko M."/>
            <person name="Husnik F."/>
            <person name="Keeling P."/>
            <person name="Hampl V."/>
        </authorList>
    </citation>
    <scope>NUCLEOTIDE SEQUENCE [LARGE SCALE GENOMIC DNA]</scope>
    <source>
        <strain evidence="2">ST1C</strain>
    </source>
</reference>
<feature type="chain" id="PRO_5023853001" evidence="1">
    <location>
        <begin position="17"/>
        <end position="990"/>
    </location>
</feature>
<organism evidence="2 3">
    <name type="scientific">Streblomastix strix</name>
    <dbReference type="NCBI Taxonomy" id="222440"/>
    <lineage>
        <taxon>Eukaryota</taxon>
        <taxon>Metamonada</taxon>
        <taxon>Preaxostyla</taxon>
        <taxon>Oxymonadida</taxon>
        <taxon>Streblomastigidae</taxon>
        <taxon>Streblomastix</taxon>
    </lineage>
</organism>
<feature type="signal peptide" evidence="1">
    <location>
        <begin position="1"/>
        <end position="16"/>
    </location>
</feature>
<dbReference type="EMBL" id="SNRW01004493">
    <property type="protein sequence ID" value="KAA6387157.1"/>
    <property type="molecule type" value="Genomic_DNA"/>
</dbReference>
<comment type="caution">
    <text evidence="2">The sequence shown here is derived from an EMBL/GenBank/DDBJ whole genome shotgun (WGS) entry which is preliminary data.</text>
</comment>
<evidence type="ECO:0000313" key="2">
    <source>
        <dbReference type="EMBL" id="KAA6387157.1"/>
    </source>
</evidence>
<dbReference type="Proteomes" id="UP000324800">
    <property type="component" value="Unassembled WGS sequence"/>
</dbReference>